<dbReference type="OrthoDB" id="1808957at2"/>
<gene>
    <name evidence="1" type="ordered locus">Tph_c01010</name>
</gene>
<evidence type="ECO:0000313" key="1">
    <source>
        <dbReference type="EMBL" id="AFV10349.1"/>
    </source>
</evidence>
<dbReference type="KEGG" id="tpz:Tph_c01010"/>
<reference evidence="1 2" key="1">
    <citation type="journal article" date="2012" name="BMC Genomics">
        <title>Genome-guided analysis of physiological and morphological traits of the fermentative acetate oxidizer Thermacetogenium phaeum.</title>
        <authorList>
            <person name="Oehler D."/>
            <person name="Poehlein A."/>
            <person name="Leimbach A."/>
            <person name="Muller N."/>
            <person name="Daniel R."/>
            <person name="Gottschalk G."/>
            <person name="Schink B."/>
        </authorList>
    </citation>
    <scope>NUCLEOTIDE SEQUENCE [LARGE SCALE GENOMIC DNA]</scope>
    <source>
        <strain evidence="2">ATCC BAA-254 / DSM 26808 / PB</strain>
    </source>
</reference>
<dbReference type="HOGENOM" id="CLU_185933_0_0_9"/>
<evidence type="ECO:0000313" key="2">
    <source>
        <dbReference type="Proteomes" id="UP000000467"/>
    </source>
</evidence>
<dbReference type="RefSeq" id="WP_015049269.1">
    <property type="nucleotide sequence ID" value="NC_018870.1"/>
</dbReference>
<name>K4LQI3_THEPS</name>
<dbReference type="AlphaFoldDB" id="K4LQI3"/>
<proteinExistence type="predicted"/>
<keyword evidence="2" id="KW-1185">Reference proteome</keyword>
<protein>
    <submittedName>
        <fullName evidence="1">Uncharacterized protein</fullName>
    </submittedName>
</protein>
<accession>K4LQI3</accession>
<dbReference type="STRING" id="1089553.Tph_c01010"/>
<dbReference type="EMBL" id="CP003732">
    <property type="protein sequence ID" value="AFV10349.1"/>
    <property type="molecule type" value="Genomic_DNA"/>
</dbReference>
<organism evidence="1 2">
    <name type="scientific">Thermacetogenium phaeum (strain ATCC BAA-254 / DSM 26808 / PB)</name>
    <dbReference type="NCBI Taxonomy" id="1089553"/>
    <lineage>
        <taxon>Bacteria</taxon>
        <taxon>Bacillati</taxon>
        <taxon>Bacillota</taxon>
        <taxon>Clostridia</taxon>
        <taxon>Thermoanaerobacterales</taxon>
        <taxon>Thermoanaerobacteraceae</taxon>
        <taxon>Thermacetogenium</taxon>
    </lineage>
</organism>
<dbReference type="Proteomes" id="UP000000467">
    <property type="component" value="Chromosome"/>
</dbReference>
<dbReference type="eggNOG" id="ENOG50337BR">
    <property type="taxonomic scope" value="Bacteria"/>
</dbReference>
<sequence>MSIERLENEIRKLKPHEREELFRRLGILKGKEEKRRGGPDDPLAKLIGIVEISSDSSKRYKEDLYGGRTPL</sequence>